<gene>
    <name evidence="1" type="ORF">MRB53_007963</name>
</gene>
<reference evidence="1 2" key="1">
    <citation type="journal article" date="2022" name="Hortic Res">
        <title>A haplotype resolved chromosomal level avocado genome allows analysis of novel avocado genes.</title>
        <authorList>
            <person name="Nath O."/>
            <person name="Fletcher S.J."/>
            <person name="Hayward A."/>
            <person name="Shaw L.M."/>
            <person name="Masouleh A.K."/>
            <person name="Furtado A."/>
            <person name="Henry R.J."/>
            <person name="Mitter N."/>
        </authorList>
    </citation>
    <scope>NUCLEOTIDE SEQUENCE [LARGE SCALE GENOMIC DNA]</scope>
    <source>
        <strain evidence="2">cv. Hass</strain>
    </source>
</reference>
<proteinExistence type="predicted"/>
<organism evidence="1 2">
    <name type="scientific">Persea americana</name>
    <name type="common">Avocado</name>
    <dbReference type="NCBI Taxonomy" id="3435"/>
    <lineage>
        <taxon>Eukaryota</taxon>
        <taxon>Viridiplantae</taxon>
        <taxon>Streptophyta</taxon>
        <taxon>Embryophyta</taxon>
        <taxon>Tracheophyta</taxon>
        <taxon>Spermatophyta</taxon>
        <taxon>Magnoliopsida</taxon>
        <taxon>Magnoliidae</taxon>
        <taxon>Laurales</taxon>
        <taxon>Lauraceae</taxon>
        <taxon>Persea</taxon>
    </lineage>
</organism>
<evidence type="ECO:0000313" key="1">
    <source>
        <dbReference type="EMBL" id="KAJ8646215.1"/>
    </source>
</evidence>
<dbReference type="EMBL" id="CM056810">
    <property type="protein sequence ID" value="KAJ8646215.1"/>
    <property type="molecule type" value="Genomic_DNA"/>
</dbReference>
<sequence length="268" mass="29444">MASSSSSSSSLLLLTLLSLSFLTNPSHSTTTTNCSSQTFSKNRIFQTCSNLPQLNSSLHWTYNPSNSSLSLAFQATPPNPKGWIAWAINPTSKGMIGSQSLIAFHQPNGSMTVQTFDIQAYGPIKESRISIQVSDLEAEFSDGLMRIFATVGVTNNATVLNQVWQVGGSVTGGVPDKHDFGPENLKAMGTVDLLQGETKQQQQQSNALERSKIEEARLFGSTTKHASKRRRQRLDSHEDPGKGVRALPREMRAYLEICKYENYSLLLK</sequence>
<protein>
    <submittedName>
        <fullName evidence="1">Uncharacterized protein</fullName>
    </submittedName>
</protein>
<comment type="caution">
    <text evidence="1">The sequence shown here is derived from an EMBL/GenBank/DDBJ whole genome shotgun (WGS) entry which is preliminary data.</text>
</comment>
<accession>A0ACC2MKQ1</accession>
<evidence type="ECO:0000313" key="2">
    <source>
        <dbReference type="Proteomes" id="UP001234297"/>
    </source>
</evidence>
<name>A0ACC2MKQ1_PERAE</name>
<dbReference type="Proteomes" id="UP001234297">
    <property type="component" value="Chromosome 2"/>
</dbReference>
<keyword evidence="2" id="KW-1185">Reference proteome</keyword>